<feature type="region of interest" description="Disordered" evidence="2">
    <location>
        <begin position="294"/>
        <end position="338"/>
    </location>
</feature>
<proteinExistence type="predicted"/>
<dbReference type="Gene3D" id="1.10.8.270">
    <property type="entry name" value="putative rabgap domain of human tbc1 domain family member 14 like domains"/>
    <property type="match status" value="1"/>
</dbReference>
<gene>
    <name evidence="4" type="ORF">RHS01_02850</name>
</gene>
<dbReference type="GO" id="GO:0005096">
    <property type="term" value="F:GTPase activator activity"/>
    <property type="evidence" value="ECO:0007669"/>
    <property type="project" value="UniProtKB-KW"/>
</dbReference>
<evidence type="ECO:0000259" key="3">
    <source>
        <dbReference type="PROSITE" id="PS50086"/>
    </source>
</evidence>
<feature type="compositionally biased region" description="Low complexity" evidence="2">
    <location>
        <begin position="307"/>
        <end position="321"/>
    </location>
</feature>
<evidence type="ECO:0000256" key="2">
    <source>
        <dbReference type="SAM" id="MobiDB-lite"/>
    </source>
</evidence>
<dbReference type="InterPro" id="IPR035969">
    <property type="entry name" value="Rab-GAP_TBC_sf"/>
</dbReference>
<name>A0A8H7IKY1_9AGAM</name>
<keyword evidence="1" id="KW-0343">GTPase activation</keyword>
<dbReference type="InterPro" id="IPR000195">
    <property type="entry name" value="Rab-GAP-TBC_dom"/>
</dbReference>
<evidence type="ECO:0000313" key="5">
    <source>
        <dbReference type="Proteomes" id="UP000614334"/>
    </source>
</evidence>
<dbReference type="PANTHER" id="PTHR22957">
    <property type="entry name" value="TBC1 DOMAIN FAMILY MEMBER GTPASE-ACTIVATING PROTEIN"/>
    <property type="match status" value="1"/>
</dbReference>
<dbReference type="Proteomes" id="UP000614334">
    <property type="component" value="Unassembled WGS sequence"/>
</dbReference>
<accession>A0A8H7IKY1</accession>
<dbReference type="EMBL" id="JACYCF010000003">
    <property type="protein sequence ID" value="KAF8758918.1"/>
    <property type="molecule type" value="Genomic_DNA"/>
</dbReference>
<dbReference type="SUPFAM" id="SSF47923">
    <property type="entry name" value="Ypt/Rab-GAP domain of gyp1p"/>
    <property type="match status" value="2"/>
</dbReference>
<comment type="caution">
    <text evidence="4">The sequence shown here is derived from an EMBL/GenBank/DDBJ whole genome shotgun (WGS) entry which is preliminary data.</text>
</comment>
<protein>
    <submittedName>
        <fullName evidence="4">RabGAP TBC</fullName>
    </submittedName>
</protein>
<evidence type="ECO:0000313" key="4">
    <source>
        <dbReference type="EMBL" id="KAF8758918.1"/>
    </source>
</evidence>
<dbReference type="PANTHER" id="PTHR22957:SF502">
    <property type="entry name" value="SMALL G PROTEIN SIGNALING MODULATOR 2-RELATED"/>
    <property type="match status" value="1"/>
</dbReference>
<reference evidence="4" key="1">
    <citation type="submission" date="2020-09" db="EMBL/GenBank/DDBJ databases">
        <title>Comparative genome analyses of four rice-infecting Rhizoctonia solani isolates reveal extensive enrichment of homogalacturonan modification genes.</title>
        <authorList>
            <person name="Lee D.-Y."/>
            <person name="Jeon J."/>
            <person name="Kim K.-T."/>
            <person name="Cheong K."/>
            <person name="Song H."/>
            <person name="Choi G."/>
            <person name="Ko J."/>
            <person name="Opiyo S.O."/>
            <person name="Zuo S."/>
            <person name="Madhav S."/>
            <person name="Lee Y.-H."/>
            <person name="Wang G.-L."/>
        </authorList>
    </citation>
    <scope>NUCLEOTIDE SEQUENCE</scope>
    <source>
        <strain evidence="4">AG1-IA B2</strain>
    </source>
</reference>
<organism evidence="4 5">
    <name type="scientific">Rhizoctonia solani</name>
    <dbReference type="NCBI Taxonomy" id="456999"/>
    <lineage>
        <taxon>Eukaryota</taxon>
        <taxon>Fungi</taxon>
        <taxon>Dikarya</taxon>
        <taxon>Basidiomycota</taxon>
        <taxon>Agaricomycotina</taxon>
        <taxon>Agaricomycetes</taxon>
        <taxon>Cantharellales</taxon>
        <taxon>Ceratobasidiaceae</taxon>
        <taxon>Rhizoctonia</taxon>
    </lineage>
</organism>
<evidence type="ECO:0000256" key="1">
    <source>
        <dbReference type="ARBA" id="ARBA00022468"/>
    </source>
</evidence>
<dbReference type="AlphaFoldDB" id="A0A8H7IKY1"/>
<dbReference type="PROSITE" id="PS50086">
    <property type="entry name" value="TBC_RABGAP"/>
    <property type="match status" value="1"/>
</dbReference>
<feature type="domain" description="Rab-GAP TBC" evidence="3">
    <location>
        <begin position="509"/>
        <end position="711"/>
    </location>
</feature>
<feature type="region of interest" description="Disordered" evidence="2">
    <location>
        <begin position="1"/>
        <end position="38"/>
    </location>
</feature>
<dbReference type="Pfam" id="PF00566">
    <property type="entry name" value="RabGAP-TBC"/>
    <property type="match status" value="1"/>
</dbReference>
<sequence>MTGTPGSPRSIDDDFTHITNSMVSIKPPSPPVETEAERDEQAKYRLVYSKSKVYVHPTAYARDNIPGFISIVKRDAISPTYFLAWVPETLLGERGNDEWSKFLRVEAEYGSGGHSLDEEEDAVIIKPPIPKGESYAFSIPLSSIYSAVVQLPTISSWCEFSWLFHGASHMVGLRAKAELRLIPMDPQAALLTIPLSDGSMTFNLTSGATLQTIYFHDEESRSISQLTPKNRAASGIASWGGEDLLQRLKSYCHILKSSLQPNLFLFDPSKPDIEAHTMVLFDDDAADLIMAQSTDSPIPHHRRPNRPSRSSGSSSGSVPSPRLTPNGSPAPFPNPRYSTRTSVLHETLPVYPPTSFAPLTSPSRNSLLQSFSQLTRATRHAAQQILSHPLAQPIVPHLPSPMQSFVNASGEWAGLLEKGGMGEFESARVYLARWARVVAEEGERARRREVRVVGGSGNEREEGELGVFELLAESKNAIDKDTWLGWFDETGRPTISEEDMRKEVFRRGFSTLEARRLAWPSVLNVLPWDTDQQTRENMWAEKKALYEEIKGQWFEVEEVLKRPEVAKRGIEWMWMVILLTYNFYEKELGYVQGMSDLCAPIYVVCGADEVKTFWCFVEVMEHMVRPGELCRAILINVVETKLPARPKWNEEAALDSTAAPCYYGPRIIQALGKGRRFEPVLLLQVMGLIAFKREFPFDDVMRLWEILWTNYYTNQFVFFVALAVLESHRDVIMRYLVEFDEILKYCNDLSMTIELDSTLAQAEVLFLSFQQIVSDIDRRQAEQSLSSSPEGLRRRRGTVDLAPLLVFLLERAKKTGPGLR</sequence>
<dbReference type="Gene3D" id="1.10.472.80">
    <property type="entry name" value="Ypt/Rab-GAP domain of gyp1p, domain 3"/>
    <property type="match status" value="1"/>
</dbReference>
<dbReference type="SMART" id="SM00164">
    <property type="entry name" value="TBC"/>
    <property type="match status" value="1"/>
</dbReference>